<accession>A0A1G7GNV4</accession>
<reference evidence="2 3" key="1">
    <citation type="submission" date="2016-10" db="EMBL/GenBank/DDBJ databases">
        <authorList>
            <person name="Varghese N."/>
            <person name="Submissions S."/>
        </authorList>
    </citation>
    <scope>NUCLEOTIDE SEQUENCE [LARGE SCALE GENOMIC DNA]</scope>
    <source>
        <strain evidence="2 3">CGMCC 1.3527</strain>
    </source>
</reference>
<dbReference type="AlphaFoldDB" id="A0A1G7GNV4"/>
<feature type="transmembrane region" description="Helical" evidence="1">
    <location>
        <begin position="56"/>
        <end position="74"/>
    </location>
</feature>
<feature type="transmembrane region" description="Helical" evidence="1">
    <location>
        <begin position="16"/>
        <end position="36"/>
    </location>
</feature>
<gene>
    <name evidence="2" type="ORF">SAMN04488067_1012</name>
</gene>
<name>A0A1G7GNV4_9EURY</name>
<feature type="transmembrane region" description="Helical" evidence="1">
    <location>
        <begin position="120"/>
        <end position="143"/>
    </location>
</feature>
<proteinExistence type="predicted"/>
<keyword evidence="1" id="KW-0472">Membrane</keyword>
<feature type="transmembrane region" description="Helical" evidence="1">
    <location>
        <begin position="86"/>
        <end position="108"/>
    </location>
</feature>
<organism evidence="2 3">
    <name type="scientific">Halorubrum xinjiangense</name>
    <dbReference type="NCBI Taxonomy" id="261291"/>
    <lineage>
        <taxon>Archaea</taxon>
        <taxon>Methanobacteriati</taxon>
        <taxon>Methanobacteriota</taxon>
        <taxon>Stenosarchaea group</taxon>
        <taxon>Halobacteria</taxon>
        <taxon>Halobacteriales</taxon>
        <taxon>Haloferacaceae</taxon>
        <taxon>Halorubrum</taxon>
    </lineage>
</organism>
<evidence type="ECO:0000256" key="1">
    <source>
        <dbReference type="SAM" id="Phobius"/>
    </source>
</evidence>
<keyword evidence="1" id="KW-0812">Transmembrane</keyword>
<evidence type="ECO:0000313" key="2">
    <source>
        <dbReference type="EMBL" id="SDE89792.1"/>
    </source>
</evidence>
<dbReference type="RefSeq" id="WP_149797032.1">
    <property type="nucleotide sequence ID" value="NZ_FNBO01000001.1"/>
</dbReference>
<protein>
    <submittedName>
        <fullName evidence="2">Uncharacterized protein</fullName>
    </submittedName>
</protein>
<dbReference type="Proteomes" id="UP000324020">
    <property type="component" value="Unassembled WGS sequence"/>
</dbReference>
<keyword evidence="1" id="KW-1133">Transmembrane helix</keyword>
<dbReference type="OrthoDB" id="330873at2157"/>
<keyword evidence="3" id="KW-1185">Reference proteome</keyword>
<evidence type="ECO:0000313" key="3">
    <source>
        <dbReference type="Proteomes" id="UP000324020"/>
    </source>
</evidence>
<sequence length="160" mass="16814">MDGSASPVSGRSSPQLWSLFAGVYAFGCGAVTARVLSDILRVFTQVIGLPESFPVPLLAAPALFVGAAVWWLLVERRRAYTYPAGVAFGALTALVTGLCWTAWFLGVWSVDLLAAGPTLTLIALVFGVSTAVGTLIGPPIAFFRRRSRARSAADPTANSL</sequence>
<dbReference type="EMBL" id="FNBO01000001">
    <property type="protein sequence ID" value="SDE89792.1"/>
    <property type="molecule type" value="Genomic_DNA"/>
</dbReference>